<organism evidence="9 10">
    <name type="scientific">Papiliotrema laurentii</name>
    <name type="common">Cryptococcus laurentii</name>
    <dbReference type="NCBI Taxonomy" id="5418"/>
    <lineage>
        <taxon>Eukaryota</taxon>
        <taxon>Fungi</taxon>
        <taxon>Dikarya</taxon>
        <taxon>Basidiomycota</taxon>
        <taxon>Agaricomycotina</taxon>
        <taxon>Tremellomycetes</taxon>
        <taxon>Tremellales</taxon>
        <taxon>Rhynchogastremaceae</taxon>
        <taxon>Papiliotrema</taxon>
    </lineage>
</organism>
<reference evidence="9" key="1">
    <citation type="submission" date="2023-02" db="EMBL/GenBank/DDBJ databases">
        <title>Identification and recombinant expression of a fungal hydrolase from Papiliotrema laurentii that hydrolyzes apple cutin and clears colloidal polyester polyurethane.</title>
        <authorList>
            <consortium name="DOE Joint Genome Institute"/>
            <person name="Roman V.A."/>
            <person name="Bojanowski C."/>
            <person name="Crable B.R."/>
            <person name="Wagner D.N."/>
            <person name="Hung C.S."/>
            <person name="Nadeau L.J."/>
            <person name="Schratz L."/>
            <person name="Haridas S."/>
            <person name="Pangilinan J."/>
            <person name="Lipzen A."/>
            <person name="Na H."/>
            <person name="Yan M."/>
            <person name="Ng V."/>
            <person name="Grigoriev I.V."/>
            <person name="Spatafora J.W."/>
            <person name="Barlow D."/>
            <person name="Biffinger J."/>
            <person name="Kelley-Loughnane N."/>
            <person name="Varaljay V.A."/>
            <person name="Crookes-Goodson W.J."/>
        </authorList>
    </citation>
    <scope>NUCLEOTIDE SEQUENCE</scope>
    <source>
        <strain evidence="9">5307AH</strain>
    </source>
</reference>
<dbReference type="PANTHER" id="PTHR45744">
    <property type="entry name" value="TYROSINE AMINOTRANSFERASE"/>
    <property type="match status" value="1"/>
</dbReference>
<dbReference type="Gene3D" id="3.40.640.10">
    <property type="entry name" value="Type I PLP-dependent aspartate aminotransferase-like (Major domain)"/>
    <property type="match status" value="1"/>
</dbReference>
<evidence type="ECO:0000313" key="9">
    <source>
        <dbReference type="EMBL" id="KAK1922390.1"/>
    </source>
</evidence>
<dbReference type="InterPro" id="IPR004838">
    <property type="entry name" value="NHTrfase_class1_PyrdxlP-BS"/>
</dbReference>
<protein>
    <submittedName>
        <fullName evidence="9">Pyridoxal phosphate-dependent transferase</fullName>
    </submittedName>
</protein>
<dbReference type="EMBL" id="JAODAN010000008">
    <property type="protein sequence ID" value="KAK1922390.1"/>
    <property type="molecule type" value="Genomic_DNA"/>
</dbReference>
<dbReference type="InterPro" id="IPR015424">
    <property type="entry name" value="PyrdxlP-dep_Trfase"/>
</dbReference>
<comment type="cofactor">
    <cofactor evidence="1 6 7">
        <name>pyridoxal 5'-phosphate</name>
        <dbReference type="ChEBI" id="CHEBI:597326"/>
    </cofactor>
</comment>
<dbReference type="InterPro" id="IPR015421">
    <property type="entry name" value="PyrdxlP-dep_Trfase_major"/>
</dbReference>
<dbReference type="Gene3D" id="3.90.1150.10">
    <property type="entry name" value="Aspartate Aminotransferase, domain 1"/>
    <property type="match status" value="1"/>
</dbReference>
<feature type="domain" description="Aminotransferase class I/classII large" evidence="8">
    <location>
        <begin position="60"/>
        <end position="418"/>
    </location>
</feature>
<dbReference type="CDD" id="cd00609">
    <property type="entry name" value="AAT_like"/>
    <property type="match status" value="1"/>
</dbReference>
<proteinExistence type="inferred from homology"/>
<feature type="modified residue" description="N6-(pyridoxal phosphate)lysine" evidence="7">
    <location>
        <position position="269"/>
    </location>
</feature>
<keyword evidence="10" id="KW-1185">Reference proteome</keyword>
<dbReference type="GO" id="GO:0030170">
    <property type="term" value="F:pyridoxal phosphate binding"/>
    <property type="evidence" value="ECO:0007669"/>
    <property type="project" value="InterPro"/>
</dbReference>
<evidence type="ECO:0000256" key="7">
    <source>
        <dbReference type="PIRSR" id="PIRSR000517-1"/>
    </source>
</evidence>
<dbReference type="Pfam" id="PF00155">
    <property type="entry name" value="Aminotran_1_2"/>
    <property type="match status" value="1"/>
</dbReference>
<evidence type="ECO:0000256" key="1">
    <source>
        <dbReference type="ARBA" id="ARBA00001933"/>
    </source>
</evidence>
<name>A0AAD9FK94_PAPLA</name>
<keyword evidence="4 9" id="KW-0808">Transferase</keyword>
<sequence length="426" mass="46470">MPDIRLLTVSPPVEHGVKPLKPTRKTKEWNIKASTATHSKNPLRALLAEMGSTTPQTTKPIINLGLGDPTTLHAPPPASVTASVRAITEGKDNGYVPGAGTVAARQAIADYHHQWDGVRYTAKDVVLTHGVGHALDVIFNVLIPVRPGRSNVLLPKPGFAQYALLLNSLGAEVRYYELQEEKNWEVDLDHLEGLIDDDTKAILLTNPSNPCGSNFARQHLTDILDVADRNKVPIIADEIYGHMTWDEPFVPLAAVSTSVPVITLSGLSKRFLLPGWRVGWIALHDPAGVAAEIREGMFAWANRIFGPSSIVQAALPDILTTPVEWYRSVMSLVKVNAEIMEAGIPTIRGLSCSKPQGSLYMLVKLDPSIHGTNDMAFCRELYAAQGVFLMPGTCFDAPGYVRVVIASPADIMRDVVERLREFCAAR</sequence>
<evidence type="ECO:0000256" key="3">
    <source>
        <dbReference type="ARBA" id="ARBA00022576"/>
    </source>
</evidence>
<dbReference type="AlphaFoldDB" id="A0AAD9FK94"/>
<evidence type="ECO:0000256" key="5">
    <source>
        <dbReference type="ARBA" id="ARBA00022898"/>
    </source>
</evidence>
<dbReference type="PANTHER" id="PTHR45744:SF2">
    <property type="entry name" value="TYROSINE AMINOTRANSFERASE"/>
    <property type="match status" value="1"/>
</dbReference>
<gene>
    <name evidence="9" type="ORF">DB88DRAFT_494894</name>
</gene>
<comment type="caution">
    <text evidence="9">The sequence shown here is derived from an EMBL/GenBank/DDBJ whole genome shotgun (WGS) entry which is preliminary data.</text>
</comment>
<keyword evidence="3" id="KW-0032">Aminotransferase</keyword>
<dbReference type="SUPFAM" id="SSF53383">
    <property type="entry name" value="PLP-dependent transferases"/>
    <property type="match status" value="1"/>
</dbReference>
<dbReference type="GO" id="GO:0006572">
    <property type="term" value="P:L-tyrosine catabolic process"/>
    <property type="evidence" value="ECO:0007669"/>
    <property type="project" value="TreeGrafter"/>
</dbReference>
<dbReference type="InterPro" id="IPR015422">
    <property type="entry name" value="PyrdxlP-dep_Trfase_small"/>
</dbReference>
<accession>A0AAD9FK94</accession>
<evidence type="ECO:0000256" key="6">
    <source>
        <dbReference type="PIRNR" id="PIRNR000517"/>
    </source>
</evidence>
<dbReference type="InterPro" id="IPR005958">
    <property type="entry name" value="TyrNic_aminoTrfase"/>
</dbReference>
<dbReference type="PIRSF" id="PIRSF000517">
    <property type="entry name" value="Tyr_transaminase"/>
    <property type="match status" value="1"/>
</dbReference>
<dbReference type="NCBIfam" id="TIGR01265">
    <property type="entry name" value="tyr_nico_aTase"/>
    <property type="match status" value="1"/>
</dbReference>
<evidence type="ECO:0000313" key="10">
    <source>
        <dbReference type="Proteomes" id="UP001182556"/>
    </source>
</evidence>
<evidence type="ECO:0000259" key="8">
    <source>
        <dbReference type="Pfam" id="PF00155"/>
    </source>
</evidence>
<dbReference type="InterPro" id="IPR004839">
    <property type="entry name" value="Aminotransferase_I/II_large"/>
</dbReference>
<evidence type="ECO:0000256" key="2">
    <source>
        <dbReference type="ARBA" id="ARBA00007441"/>
    </source>
</evidence>
<dbReference type="Proteomes" id="UP001182556">
    <property type="component" value="Unassembled WGS sequence"/>
</dbReference>
<dbReference type="GO" id="GO:0004838">
    <property type="term" value="F:L-tyrosine-2-oxoglutarate transaminase activity"/>
    <property type="evidence" value="ECO:0007669"/>
    <property type="project" value="TreeGrafter"/>
</dbReference>
<evidence type="ECO:0000256" key="4">
    <source>
        <dbReference type="ARBA" id="ARBA00022679"/>
    </source>
</evidence>
<dbReference type="PROSITE" id="PS00105">
    <property type="entry name" value="AA_TRANSFER_CLASS_1"/>
    <property type="match status" value="1"/>
</dbReference>
<comment type="similarity">
    <text evidence="2 6">Belongs to the class-I pyridoxal-phosphate-dependent aminotransferase family.</text>
</comment>
<keyword evidence="5 6" id="KW-0663">Pyridoxal phosphate</keyword>